<reference evidence="1 2" key="1">
    <citation type="submission" date="2017-11" db="EMBL/GenBank/DDBJ databases">
        <title>Bacillus camelliae sp. nov., isolated from pu'er tea.</title>
        <authorList>
            <person name="Niu L."/>
        </authorList>
    </citation>
    <scope>NUCLEOTIDE SEQUENCE [LARGE SCALE GENOMIC DNA]</scope>
    <source>
        <strain evidence="1 2">7578-1</strain>
    </source>
</reference>
<dbReference type="EMBL" id="PIQO01000026">
    <property type="protein sequence ID" value="PKR82869.1"/>
    <property type="molecule type" value="Genomic_DNA"/>
</dbReference>
<dbReference type="RefSeq" id="WP_101356357.1">
    <property type="nucleotide sequence ID" value="NZ_PIQO01000026.1"/>
</dbReference>
<accession>A0A2N3LE47</accession>
<name>A0A2N3LE47_9BACI</name>
<protein>
    <submittedName>
        <fullName evidence="1">Uncharacterized protein</fullName>
    </submittedName>
</protein>
<sequence>MRTVLQFSELEVLAFFEDMIRSGEANNEELRAYEDYQWFGRLNKNTYDKLVKKMKKIWKQVY</sequence>
<dbReference type="AlphaFoldDB" id="A0A2N3LE47"/>
<gene>
    <name evidence="1" type="ORF">CWO92_22020</name>
</gene>
<dbReference type="Proteomes" id="UP000233440">
    <property type="component" value="Unassembled WGS sequence"/>
</dbReference>
<proteinExistence type="predicted"/>
<evidence type="ECO:0000313" key="1">
    <source>
        <dbReference type="EMBL" id="PKR82869.1"/>
    </source>
</evidence>
<evidence type="ECO:0000313" key="2">
    <source>
        <dbReference type="Proteomes" id="UP000233440"/>
    </source>
</evidence>
<comment type="caution">
    <text evidence="1">The sequence shown here is derived from an EMBL/GenBank/DDBJ whole genome shotgun (WGS) entry which is preliminary data.</text>
</comment>
<organism evidence="1 2">
    <name type="scientific">Heyndrickxia camelliae</name>
    <dbReference type="NCBI Taxonomy" id="1707093"/>
    <lineage>
        <taxon>Bacteria</taxon>
        <taxon>Bacillati</taxon>
        <taxon>Bacillota</taxon>
        <taxon>Bacilli</taxon>
        <taxon>Bacillales</taxon>
        <taxon>Bacillaceae</taxon>
        <taxon>Heyndrickxia</taxon>
    </lineage>
</organism>
<keyword evidence="2" id="KW-1185">Reference proteome</keyword>